<protein>
    <recommendedName>
        <fullName evidence="8">Phosphate-specific transport system accessory protein PhoU</fullName>
    </recommendedName>
</protein>
<feature type="domain" description="PhoU" evidence="9">
    <location>
        <begin position="131"/>
        <end position="215"/>
    </location>
</feature>
<evidence type="ECO:0000256" key="1">
    <source>
        <dbReference type="ARBA" id="ARBA00004496"/>
    </source>
</evidence>
<name>A0A1T2KWW7_9GAMM</name>
<dbReference type="GO" id="GO:0005737">
    <property type="term" value="C:cytoplasm"/>
    <property type="evidence" value="ECO:0007669"/>
    <property type="project" value="UniProtKB-SubCell"/>
</dbReference>
<proteinExistence type="inferred from homology"/>
<dbReference type="InterPro" id="IPR038078">
    <property type="entry name" value="PhoU-like_sf"/>
</dbReference>
<comment type="subunit">
    <text evidence="3 8">Homodimer.</text>
</comment>
<evidence type="ECO:0000259" key="9">
    <source>
        <dbReference type="Pfam" id="PF01895"/>
    </source>
</evidence>
<dbReference type="FunFam" id="1.20.58.220:FF:000004">
    <property type="entry name" value="Phosphate-specific transport system accessory protein PhoU"/>
    <property type="match status" value="1"/>
</dbReference>
<evidence type="ECO:0000256" key="5">
    <source>
        <dbReference type="ARBA" id="ARBA00022490"/>
    </source>
</evidence>
<keyword evidence="4 8" id="KW-0813">Transport</keyword>
<keyword evidence="11" id="KW-1185">Reference proteome</keyword>
<evidence type="ECO:0000256" key="3">
    <source>
        <dbReference type="ARBA" id="ARBA00011738"/>
    </source>
</evidence>
<dbReference type="InterPro" id="IPR026022">
    <property type="entry name" value="PhoU_dom"/>
</dbReference>
<dbReference type="InterPro" id="IPR028366">
    <property type="entry name" value="PhoU"/>
</dbReference>
<comment type="caution">
    <text evidence="10">The sequence shown here is derived from an EMBL/GenBank/DDBJ whole genome shotgun (WGS) entry which is preliminary data.</text>
</comment>
<evidence type="ECO:0000256" key="6">
    <source>
        <dbReference type="ARBA" id="ARBA00022592"/>
    </source>
</evidence>
<dbReference type="EMBL" id="MPRJ01000012">
    <property type="protein sequence ID" value="OOZ37323.1"/>
    <property type="molecule type" value="Genomic_DNA"/>
</dbReference>
<dbReference type="GO" id="GO:0006817">
    <property type="term" value="P:phosphate ion transport"/>
    <property type="evidence" value="ECO:0007669"/>
    <property type="project" value="UniProtKB-KW"/>
</dbReference>
<keyword evidence="5 8" id="KW-0963">Cytoplasm</keyword>
<comment type="function">
    <text evidence="7 8">Plays a role in the regulation of phosphate uptake.</text>
</comment>
<dbReference type="Gene3D" id="1.20.58.220">
    <property type="entry name" value="Phosphate transport system protein phou homolog 2, domain 2"/>
    <property type="match status" value="2"/>
</dbReference>
<evidence type="ECO:0000256" key="8">
    <source>
        <dbReference type="PIRNR" id="PIRNR003107"/>
    </source>
</evidence>
<dbReference type="Pfam" id="PF01895">
    <property type="entry name" value="PhoU"/>
    <property type="match status" value="2"/>
</dbReference>
<dbReference type="AlphaFoldDB" id="A0A1T2KWW7"/>
<evidence type="ECO:0000256" key="4">
    <source>
        <dbReference type="ARBA" id="ARBA00022448"/>
    </source>
</evidence>
<dbReference type="PANTHER" id="PTHR42930">
    <property type="entry name" value="PHOSPHATE-SPECIFIC TRANSPORT SYSTEM ACCESSORY PROTEIN PHOU"/>
    <property type="match status" value="1"/>
</dbReference>
<evidence type="ECO:0000256" key="2">
    <source>
        <dbReference type="ARBA" id="ARBA00008107"/>
    </source>
</evidence>
<evidence type="ECO:0000313" key="11">
    <source>
        <dbReference type="Proteomes" id="UP000190896"/>
    </source>
</evidence>
<dbReference type="NCBIfam" id="TIGR02135">
    <property type="entry name" value="phoU_full"/>
    <property type="match status" value="1"/>
</dbReference>
<accession>A0A1T2KWW7</accession>
<evidence type="ECO:0000256" key="7">
    <source>
        <dbReference type="ARBA" id="ARBA00056181"/>
    </source>
</evidence>
<feature type="domain" description="PhoU" evidence="9">
    <location>
        <begin position="25"/>
        <end position="110"/>
    </location>
</feature>
<keyword evidence="6 8" id="KW-0592">Phosphate transport</keyword>
<evidence type="ECO:0000313" key="10">
    <source>
        <dbReference type="EMBL" id="OOZ37323.1"/>
    </source>
</evidence>
<comment type="subcellular location">
    <subcellularLocation>
        <location evidence="1 8">Cytoplasm</location>
    </subcellularLocation>
</comment>
<comment type="similarity">
    <text evidence="2 8">Belongs to the PhoU family.</text>
</comment>
<gene>
    <name evidence="10" type="ORF">BOW51_02840</name>
</gene>
<dbReference type="SUPFAM" id="SSF109755">
    <property type="entry name" value="PhoU-like"/>
    <property type="match status" value="1"/>
</dbReference>
<organism evidence="10 11">
    <name type="scientific">Solemya velesiana gill symbiont</name>
    <dbReference type="NCBI Taxonomy" id="1918948"/>
    <lineage>
        <taxon>Bacteria</taxon>
        <taxon>Pseudomonadati</taxon>
        <taxon>Pseudomonadota</taxon>
        <taxon>Gammaproteobacteria</taxon>
        <taxon>sulfur-oxidizing symbionts</taxon>
    </lineage>
</organism>
<dbReference type="Proteomes" id="UP000190896">
    <property type="component" value="Unassembled WGS sequence"/>
</dbReference>
<dbReference type="GO" id="GO:0045936">
    <property type="term" value="P:negative regulation of phosphate metabolic process"/>
    <property type="evidence" value="ECO:0007669"/>
    <property type="project" value="InterPro"/>
</dbReference>
<dbReference type="PANTHER" id="PTHR42930:SF3">
    <property type="entry name" value="PHOSPHATE-SPECIFIC TRANSPORT SYSTEM ACCESSORY PROTEIN PHOU"/>
    <property type="match status" value="1"/>
</dbReference>
<dbReference type="GO" id="GO:0030643">
    <property type="term" value="P:intracellular phosphate ion homeostasis"/>
    <property type="evidence" value="ECO:0007669"/>
    <property type="project" value="InterPro"/>
</dbReference>
<dbReference type="PIRSF" id="PIRSF003107">
    <property type="entry name" value="PhoU"/>
    <property type="match status" value="1"/>
</dbReference>
<reference evidence="10 11" key="1">
    <citation type="submission" date="2016-11" db="EMBL/GenBank/DDBJ databases">
        <title>Mixed transmission modes and dynamic genome evolution in an obligate animal-bacterial symbiosis.</title>
        <authorList>
            <person name="Russell S.L."/>
            <person name="Corbett-Detig R.B."/>
            <person name="Cavanaugh C.M."/>
        </authorList>
    </citation>
    <scope>NUCLEOTIDE SEQUENCE [LARGE SCALE GENOMIC DNA]</scope>
    <source>
        <strain evidence="10">Se-Cadez</strain>
    </source>
</reference>
<sequence length="242" mass="27451">MNEMMGGHIVNRFNDEMSQLHGLVLKLSELARSQMHDAVKTLDDEDCEAAQVVIERDKKLNDLDIEADDEIIRLIAKRQPMAKDLRDIIAVGKIVSDLERIGDQARWVARMTIHFYDGDKLPPNHHLLDDIPRMAEMVDEMIIKAMGAFENLDLEQALDVIQLNLELENEFKSALRRLSTYLMDDARHVGHVTEVVLGLRAIERAGGYAKNIAGYVVFLVKGTDVRHESLEQVAAEVRAEAW</sequence>